<dbReference type="FunCoup" id="A0A2R6RG19">
    <property type="interactions" value="3894"/>
</dbReference>
<reference evidence="11 12" key="1">
    <citation type="submission" date="2017-07" db="EMBL/GenBank/DDBJ databases">
        <title>An improved, manually edited Actinidia chinensis var. chinensis (kiwifruit) genome highlights the challenges associated with draft genomes and gene prediction in plants.</title>
        <authorList>
            <person name="Pilkington S."/>
            <person name="Crowhurst R."/>
            <person name="Hilario E."/>
            <person name="Nardozza S."/>
            <person name="Fraser L."/>
            <person name="Peng Y."/>
            <person name="Gunaseelan K."/>
            <person name="Simpson R."/>
            <person name="Tahir J."/>
            <person name="Deroles S."/>
            <person name="Templeton K."/>
            <person name="Luo Z."/>
            <person name="Davy M."/>
            <person name="Cheng C."/>
            <person name="Mcneilage M."/>
            <person name="Scaglione D."/>
            <person name="Liu Y."/>
            <person name="Zhang Q."/>
            <person name="Datson P."/>
            <person name="De Silva N."/>
            <person name="Gardiner S."/>
            <person name="Bassett H."/>
            <person name="Chagne D."/>
            <person name="Mccallum J."/>
            <person name="Dzierzon H."/>
            <person name="Deng C."/>
            <person name="Wang Y.-Y."/>
            <person name="Barron N."/>
            <person name="Manako K."/>
            <person name="Bowen J."/>
            <person name="Foster T."/>
            <person name="Erridge Z."/>
            <person name="Tiffin H."/>
            <person name="Waite C."/>
            <person name="Davies K."/>
            <person name="Grierson E."/>
            <person name="Laing W."/>
            <person name="Kirk R."/>
            <person name="Chen X."/>
            <person name="Wood M."/>
            <person name="Montefiori M."/>
            <person name="Brummell D."/>
            <person name="Schwinn K."/>
            <person name="Catanach A."/>
            <person name="Fullerton C."/>
            <person name="Li D."/>
            <person name="Meiyalaghan S."/>
            <person name="Nieuwenhuizen N."/>
            <person name="Read N."/>
            <person name="Prakash R."/>
            <person name="Hunter D."/>
            <person name="Zhang H."/>
            <person name="Mckenzie M."/>
            <person name="Knabel M."/>
            <person name="Harris A."/>
            <person name="Allan A."/>
            <person name="Chen A."/>
            <person name="Janssen B."/>
            <person name="Plunkett B."/>
            <person name="Dwamena C."/>
            <person name="Voogd C."/>
            <person name="Leif D."/>
            <person name="Lafferty D."/>
            <person name="Souleyre E."/>
            <person name="Varkonyi-Gasic E."/>
            <person name="Gambi F."/>
            <person name="Hanley J."/>
            <person name="Yao J.-L."/>
            <person name="Cheung J."/>
            <person name="David K."/>
            <person name="Warren B."/>
            <person name="Marsh K."/>
            <person name="Snowden K."/>
            <person name="Lin-Wang K."/>
            <person name="Brian L."/>
            <person name="Martinez-Sanchez M."/>
            <person name="Wang M."/>
            <person name="Ileperuma N."/>
            <person name="Macnee N."/>
            <person name="Campin R."/>
            <person name="Mcatee P."/>
            <person name="Drummond R."/>
            <person name="Espley R."/>
            <person name="Ireland H."/>
            <person name="Wu R."/>
            <person name="Atkinson R."/>
            <person name="Karunairetnam S."/>
            <person name="Bulley S."/>
            <person name="Chunkath S."/>
            <person name="Hanley Z."/>
            <person name="Storey R."/>
            <person name="Thrimawithana A."/>
            <person name="Thomson S."/>
            <person name="David C."/>
            <person name="Testolin R."/>
        </authorList>
    </citation>
    <scope>NUCLEOTIDE SEQUENCE [LARGE SCALE GENOMIC DNA]</scope>
    <source>
        <strain evidence="12">cv. Red5</strain>
        <tissue evidence="11">Young leaf</tissue>
    </source>
</reference>
<dbReference type="Gramene" id="PSS28964">
    <property type="protein sequence ID" value="PSS28964"/>
    <property type="gene ID" value="CEY00_Acc06403"/>
</dbReference>
<comment type="caution">
    <text evidence="11">The sequence shown here is derived from an EMBL/GenBank/DDBJ whole genome shotgun (WGS) entry which is preliminary data.</text>
</comment>
<dbReference type="SUPFAM" id="SSF50978">
    <property type="entry name" value="WD40 repeat-like"/>
    <property type="match status" value="1"/>
</dbReference>
<comment type="subcellular location">
    <subcellularLocation>
        <location evidence="1">Nucleus</location>
        <location evidence="1">Nucleolus</location>
    </subcellularLocation>
</comment>
<dbReference type="AlphaFoldDB" id="A0A2R6RG19"/>
<feature type="compositionally biased region" description="Basic residues" evidence="10">
    <location>
        <begin position="1"/>
        <end position="22"/>
    </location>
</feature>
<evidence type="ECO:0000256" key="5">
    <source>
        <dbReference type="ARBA" id="ARBA00022737"/>
    </source>
</evidence>
<gene>
    <name evidence="11" type="ORF">CEY00_Acc06403</name>
</gene>
<dbReference type="InterPro" id="IPR015943">
    <property type="entry name" value="WD40/YVTN_repeat-like_dom_sf"/>
</dbReference>
<keyword evidence="12" id="KW-1185">Reference proteome</keyword>
<dbReference type="PROSITE" id="PS50294">
    <property type="entry name" value="WD_REPEATS_REGION"/>
    <property type="match status" value="3"/>
</dbReference>
<dbReference type="InterPro" id="IPR036322">
    <property type="entry name" value="WD40_repeat_dom_sf"/>
</dbReference>
<dbReference type="Pfam" id="PF00400">
    <property type="entry name" value="WD40"/>
    <property type="match status" value="4"/>
</dbReference>
<protein>
    <submittedName>
        <fullName evidence="11">U3 snoRNP-associated protein-like</fullName>
    </submittedName>
</protein>
<evidence type="ECO:0000256" key="2">
    <source>
        <dbReference type="ARBA" id="ARBA00006777"/>
    </source>
</evidence>
<dbReference type="OrthoDB" id="189968at2759"/>
<name>A0A2R6RG19_ACTCC</name>
<keyword evidence="5" id="KW-0677">Repeat</keyword>
<dbReference type="PRINTS" id="PR00320">
    <property type="entry name" value="GPROTEINBRPT"/>
</dbReference>
<dbReference type="GO" id="GO:0032040">
    <property type="term" value="C:small-subunit processome"/>
    <property type="evidence" value="ECO:0007669"/>
    <property type="project" value="TreeGrafter"/>
</dbReference>
<dbReference type="InterPro" id="IPR020472">
    <property type="entry name" value="WD40_PAC1"/>
</dbReference>
<evidence type="ECO:0000256" key="1">
    <source>
        <dbReference type="ARBA" id="ARBA00004604"/>
    </source>
</evidence>
<keyword evidence="3" id="KW-0698">rRNA processing</keyword>
<feature type="region of interest" description="Disordered" evidence="10">
    <location>
        <begin position="98"/>
        <end position="121"/>
    </location>
</feature>
<feature type="compositionally biased region" description="Acidic residues" evidence="10">
    <location>
        <begin position="44"/>
        <end position="81"/>
    </location>
</feature>
<dbReference type="OMA" id="MPEQARM"/>
<dbReference type="GO" id="GO:0006364">
    <property type="term" value="P:rRNA processing"/>
    <property type="evidence" value="ECO:0007669"/>
    <property type="project" value="UniProtKB-KW"/>
</dbReference>
<sequence>MKNKNLKRKNPWAQKGPKRGKKGFSIEQDPFFDTESKRRRKIDEEDVIESTQSSDEESDKFDDGEGEEAVAEKTEEGEETAEERRKRVAEAYLEKIRRIAKREQEEDEERESDGEREGDRDSLVAQILQQEQMEESGRARRLIASRVQKPETTDGFRVLVKHWQSVNAVALSENDTKGFSASKDGTIVHWDVDSGKAEKYLWPCEEVLRSHGAKDPKSKATKHSKHVLSLAVSSDGRYLATGGLDRHVHLWDTRTREHIQAFPGHQGPVSCLTFRQGTSELFSGSFDRTVKIWNAEDRAYINTLFGHQGEVLNIDCLRKERVLTVGRDRSMHLFKVPEESRLVFRTPASSLECCCFINNDEFLSGSDDGSIEHWSVMRKKPVHIVKNAHAMVAPHRLEQEDNEGLPNRHMENGIQMDGNYCSSACSWVSSVVVCRSSDLAASGAGNGFVHLWEIESDSKGIRPLFELPSVGFVNSLAFAKSGHFLIAGVGQEPRLGRWGRIPEARNGVAVHSLKLL</sequence>
<dbReference type="STRING" id="1590841.A0A2R6RG19"/>
<evidence type="ECO:0000256" key="6">
    <source>
        <dbReference type="ARBA" id="ARBA00022884"/>
    </source>
</evidence>
<evidence type="ECO:0000313" key="12">
    <source>
        <dbReference type="Proteomes" id="UP000241394"/>
    </source>
</evidence>
<evidence type="ECO:0000256" key="10">
    <source>
        <dbReference type="SAM" id="MobiDB-lite"/>
    </source>
</evidence>
<feature type="repeat" description="WD" evidence="9">
    <location>
        <begin position="220"/>
        <end position="261"/>
    </location>
</feature>
<accession>A0A2R6RG19</accession>
<dbReference type="SMART" id="SM00320">
    <property type="entry name" value="WD40"/>
    <property type="match status" value="6"/>
</dbReference>
<dbReference type="EMBL" id="NKQK01000006">
    <property type="protein sequence ID" value="PSS28964.1"/>
    <property type="molecule type" value="Genomic_DNA"/>
</dbReference>
<evidence type="ECO:0000256" key="9">
    <source>
        <dbReference type="PROSITE-ProRule" id="PRU00221"/>
    </source>
</evidence>
<feature type="repeat" description="WD" evidence="9">
    <location>
        <begin position="159"/>
        <end position="200"/>
    </location>
</feature>
<keyword evidence="6" id="KW-0694">RNA-binding</keyword>
<dbReference type="InParanoid" id="A0A2R6RG19"/>
<dbReference type="InterPro" id="IPR039241">
    <property type="entry name" value="Rrp9-like"/>
</dbReference>
<dbReference type="PANTHER" id="PTHR19865:SF0">
    <property type="entry name" value="U3 SMALL NUCLEOLAR RNA-INTERACTING PROTEIN 2"/>
    <property type="match status" value="1"/>
</dbReference>
<dbReference type="PROSITE" id="PS50082">
    <property type="entry name" value="WD_REPEATS_2"/>
    <property type="match status" value="3"/>
</dbReference>
<dbReference type="InterPro" id="IPR019775">
    <property type="entry name" value="WD40_repeat_CS"/>
</dbReference>
<evidence type="ECO:0000313" key="11">
    <source>
        <dbReference type="EMBL" id="PSS28964.1"/>
    </source>
</evidence>
<dbReference type="Gene3D" id="2.130.10.10">
    <property type="entry name" value="YVTN repeat-like/Quinoprotein amine dehydrogenase"/>
    <property type="match status" value="1"/>
</dbReference>
<keyword evidence="7" id="KW-0539">Nucleus</keyword>
<dbReference type="PROSITE" id="PS00678">
    <property type="entry name" value="WD_REPEATS_1"/>
    <property type="match status" value="1"/>
</dbReference>
<keyword evidence="4 9" id="KW-0853">WD repeat</keyword>
<evidence type="ECO:0000256" key="8">
    <source>
        <dbReference type="ARBA" id="ARBA00023274"/>
    </source>
</evidence>
<organism evidence="11 12">
    <name type="scientific">Actinidia chinensis var. chinensis</name>
    <name type="common">Chinese soft-hair kiwi</name>
    <dbReference type="NCBI Taxonomy" id="1590841"/>
    <lineage>
        <taxon>Eukaryota</taxon>
        <taxon>Viridiplantae</taxon>
        <taxon>Streptophyta</taxon>
        <taxon>Embryophyta</taxon>
        <taxon>Tracheophyta</taxon>
        <taxon>Spermatophyta</taxon>
        <taxon>Magnoliopsida</taxon>
        <taxon>eudicotyledons</taxon>
        <taxon>Gunneridae</taxon>
        <taxon>Pentapetalae</taxon>
        <taxon>asterids</taxon>
        <taxon>Ericales</taxon>
        <taxon>Actinidiaceae</taxon>
        <taxon>Actinidia</taxon>
    </lineage>
</organism>
<feature type="repeat" description="WD" evidence="9">
    <location>
        <begin position="262"/>
        <end position="303"/>
    </location>
</feature>
<feature type="region of interest" description="Disordered" evidence="10">
    <location>
        <begin position="1"/>
        <end position="86"/>
    </location>
</feature>
<dbReference type="GO" id="GO:0034511">
    <property type="term" value="F:U3 snoRNA binding"/>
    <property type="evidence" value="ECO:0007669"/>
    <property type="project" value="InterPro"/>
</dbReference>
<dbReference type="PANTHER" id="PTHR19865">
    <property type="entry name" value="U3 SMALL NUCLEOLAR RNA INTERACTING PROTEIN 2"/>
    <property type="match status" value="1"/>
</dbReference>
<dbReference type="FunFam" id="2.130.10.10:FF:000483">
    <property type="entry name" value="U3 snoRNP-associated protein-like EMB2271"/>
    <property type="match status" value="1"/>
</dbReference>
<reference evidence="12" key="2">
    <citation type="journal article" date="2018" name="BMC Genomics">
        <title>A manually annotated Actinidia chinensis var. chinensis (kiwifruit) genome highlights the challenges associated with draft genomes and gene prediction in plants.</title>
        <authorList>
            <person name="Pilkington S.M."/>
            <person name="Crowhurst R."/>
            <person name="Hilario E."/>
            <person name="Nardozza S."/>
            <person name="Fraser L."/>
            <person name="Peng Y."/>
            <person name="Gunaseelan K."/>
            <person name="Simpson R."/>
            <person name="Tahir J."/>
            <person name="Deroles S.C."/>
            <person name="Templeton K."/>
            <person name="Luo Z."/>
            <person name="Davy M."/>
            <person name="Cheng C."/>
            <person name="McNeilage M."/>
            <person name="Scaglione D."/>
            <person name="Liu Y."/>
            <person name="Zhang Q."/>
            <person name="Datson P."/>
            <person name="De Silva N."/>
            <person name="Gardiner S.E."/>
            <person name="Bassett H."/>
            <person name="Chagne D."/>
            <person name="McCallum J."/>
            <person name="Dzierzon H."/>
            <person name="Deng C."/>
            <person name="Wang Y.Y."/>
            <person name="Barron L."/>
            <person name="Manako K."/>
            <person name="Bowen J."/>
            <person name="Foster T.M."/>
            <person name="Erridge Z.A."/>
            <person name="Tiffin H."/>
            <person name="Waite C.N."/>
            <person name="Davies K.M."/>
            <person name="Grierson E.P."/>
            <person name="Laing W.A."/>
            <person name="Kirk R."/>
            <person name="Chen X."/>
            <person name="Wood M."/>
            <person name="Montefiori M."/>
            <person name="Brummell D.A."/>
            <person name="Schwinn K.E."/>
            <person name="Catanach A."/>
            <person name="Fullerton C."/>
            <person name="Li D."/>
            <person name="Meiyalaghan S."/>
            <person name="Nieuwenhuizen N."/>
            <person name="Read N."/>
            <person name="Prakash R."/>
            <person name="Hunter D."/>
            <person name="Zhang H."/>
            <person name="McKenzie M."/>
            <person name="Knabel M."/>
            <person name="Harris A."/>
            <person name="Allan A.C."/>
            <person name="Gleave A."/>
            <person name="Chen A."/>
            <person name="Janssen B.J."/>
            <person name="Plunkett B."/>
            <person name="Ampomah-Dwamena C."/>
            <person name="Voogd C."/>
            <person name="Leif D."/>
            <person name="Lafferty D."/>
            <person name="Souleyre E.J.F."/>
            <person name="Varkonyi-Gasic E."/>
            <person name="Gambi F."/>
            <person name="Hanley J."/>
            <person name="Yao J.L."/>
            <person name="Cheung J."/>
            <person name="David K.M."/>
            <person name="Warren B."/>
            <person name="Marsh K."/>
            <person name="Snowden K.C."/>
            <person name="Lin-Wang K."/>
            <person name="Brian L."/>
            <person name="Martinez-Sanchez M."/>
            <person name="Wang M."/>
            <person name="Ileperuma N."/>
            <person name="Macnee N."/>
            <person name="Campin R."/>
            <person name="McAtee P."/>
            <person name="Drummond R.S.M."/>
            <person name="Espley R.V."/>
            <person name="Ireland H.S."/>
            <person name="Wu R."/>
            <person name="Atkinson R.G."/>
            <person name="Karunairetnam S."/>
            <person name="Bulley S."/>
            <person name="Chunkath S."/>
            <person name="Hanley Z."/>
            <person name="Storey R."/>
            <person name="Thrimawithana A.H."/>
            <person name="Thomson S."/>
            <person name="David C."/>
            <person name="Testolin R."/>
            <person name="Huang H."/>
            <person name="Hellens R.P."/>
            <person name="Schaffer R.J."/>
        </authorList>
    </citation>
    <scope>NUCLEOTIDE SEQUENCE [LARGE SCALE GENOMIC DNA]</scope>
    <source>
        <strain evidence="12">cv. Red5</strain>
    </source>
</reference>
<evidence type="ECO:0000256" key="3">
    <source>
        <dbReference type="ARBA" id="ARBA00022552"/>
    </source>
</evidence>
<comment type="similarity">
    <text evidence="2">Belongs to the WD repeat RRP9 family.</text>
</comment>
<dbReference type="Proteomes" id="UP000241394">
    <property type="component" value="Chromosome LG6"/>
</dbReference>
<proteinExistence type="inferred from homology"/>
<evidence type="ECO:0000256" key="7">
    <source>
        <dbReference type="ARBA" id="ARBA00023242"/>
    </source>
</evidence>
<keyword evidence="8" id="KW-0687">Ribonucleoprotein</keyword>
<evidence type="ECO:0000256" key="4">
    <source>
        <dbReference type="ARBA" id="ARBA00022574"/>
    </source>
</evidence>
<dbReference type="InterPro" id="IPR001680">
    <property type="entry name" value="WD40_rpt"/>
</dbReference>